<accession>A0AAW4BQP5</accession>
<dbReference type="AlphaFoldDB" id="A0AAW4BQP5"/>
<gene>
    <name evidence="1" type="ORF">ERJ77_26600</name>
</gene>
<dbReference type="EMBL" id="SCLC01001552">
    <property type="protein sequence ID" value="MBF4437988.1"/>
    <property type="molecule type" value="Genomic_DNA"/>
</dbReference>
<evidence type="ECO:0000313" key="1">
    <source>
        <dbReference type="EMBL" id="MBF4437988.1"/>
    </source>
</evidence>
<sequence length="68" mass="7719">MENIIKQASYMTKKPGEMWDEKAQSTSTQILINMHFAEIFIQRLCDNISAISFPLILDEVGTVSAEQI</sequence>
<name>A0AAW4BQP5_VIBAN</name>
<reference evidence="1" key="1">
    <citation type="journal article" date="2021" name="PeerJ">
        <title>Analysis of 44 Vibrio anguillarum genomes reveals high genetic diversity.</title>
        <authorList>
            <person name="Hansen M.J."/>
            <person name="Dalsgaard I."/>
        </authorList>
    </citation>
    <scope>NUCLEOTIDE SEQUENCE</scope>
    <source>
        <strain evidence="1">850617-1/1</strain>
    </source>
</reference>
<evidence type="ECO:0000313" key="2">
    <source>
        <dbReference type="Proteomes" id="UP000786185"/>
    </source>
</evidence>
<feature type="non-terminal residue" evidence="1">
    <location>
        <position position="68"/>
    </location>
</feature>
<organism evidence="1 2">
    <name type="scientific">Vibrio anguillarum</name>
    <name type="common">Listonella anguillarum</name>
    <dbReference type="NCBI Taxonomy" id="55601"/>
    <lineage>
        <taxon>Bacteria</taxon>
        <taxon>Pseudomonadati</taxon>
        <taxon>Pseudomonadota</taxon>
        <taxon>Gammaproteobacteria</taxon>
        <taxon>Vibrionales</taxon>
        <taxon>Vibrionaceae</taxon>
        <taxon>Vibrio</taxon>
    </lineage>
</organism>
<comment type="caution">
    <text evidence="1">The sequence shown here is derived from an EMBL/GenBank/DDBJ whole genome shotgun (WGS) entry which is preliminary data.</text>
</comment>
<dbReference type="Proteomes" id="UP000786185">
    <property type="component" value="Unassembled WGS sequence"/>
</dbReference>
<proteinExistence type="predicted"/>
<protein>
    <submittedName>
        <fullName evidence="1">Uncharacterized protein</fullName>
    </submittedName>
</protein>